<evidence type="ECO:0000256" key="3">
    <source>
        <dbReference type="ARBA" id="ARBA00022801"/>
    </source>
</evidence>
<dbReference type="GO" id="GO:0016787">
    <property type="term" value="F:hydrolase activity"/>
    <property type="evidence" value="ECO:0007669"/>
    <property type="project" value="UniProtKB-KW"/>
</dbReference>
<dbReference type="SUPFAM" id="SSF69318">
    <property type="entry name" value="Integrin alpha N-terminal domain"/>
    <property type="match status" value="2"/>
</dbReference>
<dbReference type="PANTHER" id="PTHR23221">
    <property type="entry name" value="GLYCOSYLPHOSPHATIDYLINOSITOL PHOSPHOLIPASE D"/>
    <property type="match status" value="1"/>
</dbReference>
<reference evidence="5 6" key="1">
    <citation type="journal article" date="2010" name="J. Bacteriol.">
        <title>Genome sequence of Lentisphaera araneosa HTCC2155T, the type species of the order Lentisphaerales in the phylum Lentisphaerae.</title>
        <authorList>
            <person name="Thrash J.C."/>
            <person name="Cho J.C."/>
            <person name="Vergin K.L."/>
            <person name="Morris R.M."/>
            <person name="Giovannoni S.J."/>
        </authorList>
    </citation>
    <scope>NUCLEOTIDE SEQUENCE [LARGE SCALE GENOMIC DNA]</scope>
    <source>
        <strain evidence="5 6">HTCC2155</strain>
    </source>
</reference>
<dbReference type="AlphaFoldDB" id="A6DRN4"/>
<keyword evidence="3" id="KW-0378">Hydrolase</keyword>
<dbReference type="Proteomes" id="UP000004947">
    <property type="component" value="Unassembled WGS sequence"/>
</dbReference>
<dbReference type="InterPro" id="IPR013519">
    <property type="entry name" value="Int_alpha_beta-p"/>
</dbReference>
<proteinExistence type="predicted"/>
<dbReference type="InterPro" id="IPR000413">
    <property type="entry name" value="Integrin_alpha"/>
</dbReference>
<dbReference type="SMART" id="SM00191">
    <property type="entry name" value="Int_alpha"/>
    <property type="match status" value="7"/>
</dbReference>
<name>A6DRN4_9BACT</name>
<evidence type="ECO:0000313" key="5">
    <source>
        <dbReference type="EMBL" id="EDM25703.1"/>
    </source>
</evidence>
<dbReference type="GO" id="GO:0007229">
    <property type="term" value="P:integrin-mediated signaling pathway"/>
    <property type="evidence" value="ECO:0007669"/>
    <property type="project" value="UniProtKB-KW"/>
</dbReference>
<evidence type="ECO:0000256" key="4">
    <source>
        <dbReference type="ARBA" id="ARBA00023180"/>
    </source>
</evidence>
<dbReference type="PROSITE" id="PS51470">
    <property type="entry name" value="FG_GAP"/>
    <property type="match status" value="6"/>
</dbReference>
<dbReference type="PANTHER" id="PTHR23221:SF7">
    <property type="entry name" value="PHOSPHATIDYLINOSITOL-GLYCAN-SPECIFIC PHOSPHOLIPASE D"/>
    <property type="match status" value="1"/>
</dbReference>
<accession>A6DRN4</accession>
<dbReference type="Pfam" id="PF01839">
    <property type="entry name" value="FG-GAP"/>
    <property type="match status" value="5"/>
</dbReference>
<comment type="caution">
    <text evidence="5">The sequence shown here is derived from an EMBL/GenBank/DDBJ whole genome shotgun (WGS) entry which is preliminary data.</text>
</comment>
<dbReference type="Gene3D" id="2.160.20.160">
    <property type="match status" value="2"/>
</dbReference>
<dbReference type="InterPro" id="IPR028994">
    <property type="entry name" value="Integrin_alpha_N"/>
</dbReference>
<organism evidence="5 6">
    <name type="scientific">Lentisphaera araneosa HTCC2155</name>
    <dbReference type="NCBI Taxonomy" id="313628"/>
    <lineage>
        <taxon>Bacteria</taxon>
        <taxon>Pseudomonadati</taxon>
        <taxon>Lentisphaerota</taxon>
        <taxon>Lentisphaeria</taxon>
        <taxon>Lentisphaerales</taxon>
        <taxon>Lentisphaeraceae</taxon>
        <taxon>Lentisphaera</taxon>
    </lineage>
</organism>
<dbReference type="eggNOG" id="COG2931">
    <property type="taxonomic scope" value="Bacteria"/>
</dbReference>
<keyword evidence="5" id="KW-0401">Integrin</keyword>
<keyword evidence="4" id="KW-0325">Glycoprotein</keyword>
<evidence type="ECO:0000313" key="6">
    <source>
        <dbReference type="Proteomes" id="UP000004947"/>
    </source>
</evidence>
<dbReference type="GO" id="GO:0008305">
    <property type="term" value="C:integrin complex"/>
    <property type="evidence" value="ECO:0007669"/>
    <property type="project" value="InterPro"/>
</dbReference>
<gene>
    <name evidence="5" type="ORF">LNTAR_13177</name>
</gene>
<sequence length="1069" mass="110927">MRKNHLDTITVNGDNINFTLLDTGSGADVVSINGDLFTALNLSMDLGNDILNVTGENSNITFFGGANRDTITYGVDSINATGVLNLGNGGDRVYLNSNASDLIINGESGNDRIEIDGDNYSGVVNGGDSRDNFFIDGAGFSGVINGGDGADRIRLRGTDSAGVVYGDAGNDRIIVTRTDSNAELHTGSGAYTAGNNTVIVNNTRFAGIIYLEGDSDTVDLRKNNFQGTIDGTNGLDDSVVLDRTSNAEMTLIDLENVTLTAGRSTIVNASGSTISGSNGDDVLTLANLTSSTLDFGTGSDTLSFSDAGFVALDDNSDSELGLNELIAEGIQNLDVIDLGSSGQIINVSASDIISISETGTLRFTGTNGSVTSSLETWEQQENVVDGGTIFEVYTNGGANLEIQRDIDEDISNPITVINATDDIAKFGVIVDGKNDGDQLGGEVSDAGDYNGDGFDDYLVTAKFNDDGGTDAGTSYIVFGKEQPDDQSASNLGNNRIRRIRGDQGDDFAYKVSSGGDLNGDGYDDLIVGAWGFDGLGEDSGRVYIIKGSESVGSINLGNLTNVNDPDLIVLTTLNEQAGSVTGFSLDGAGDVNGDGIDDLLIGAPWASENGTRSGTSYLIYGDTDLSDVDLDNLGSSGIKITGESIQDWSGFSVSSIGDVNGDDLDDILIGSFRNGADDKGAAYLIFGDTSHSDIDLSNLTGVGLKITGANAFDYSSYSISSAGDINGDGFDDIMIGSPTNSYYTYGRVHVVYGDNTLGNDIDLSALSSSEGITINAAEAGDYTGISVASAGDVNGDGFDDIVIGAAYSSVGEVYAGAAYVVFGGDTLSDTSLDLLGSSGLTILGNTTGDFFGIDVSGAGDINGDGYDDIVVGAPYHDSGTNAGSAYVILGQDFSDGGNNIQEVSGSDSATGSDWHLIGDSTSNTLFSIGVNSGNPESASAGAGDDLVVINNQNFRRVDGGSGIDTLRVNVNNINLGDFNSKIRDFEILEINGSRSMTIDLDLIQSLPDSLIIGDETSALRVEGSGSVDFGLIDWIDNGSLDLDGNTYQHYSHSTYTETDLLIQNSVTII</sequence>
<dbReference type="STRING" id="313628.LNTAR_13177"/>
<keyword evidence="6" id="KW-1185">Reference proteome</keyword>
<keyword evidence="2" id="KW-0677">Repeat</keyword>
<dbReference type="InterPro" id="IPR013517">
    <property type="entry name" value="FG-GAP"/>
</dbReference>
<dbReference type="EMBL" id="ABCK01000025">
    <property type="protein sequence ID" value="EDM25703.1"/>
    <property type="molecule type" value="Genomic_DNA"/>
</dbReference>
<evidence type="ECO:0000256" key="1">
    <source>
        <dbReference type="ARBA" id="ARBA00022729"/>
    </source>
</evidence>
<dbReference type="GO" id="GO:0007155">
    <property type="term" value="P:cell adhesion"/>
    <property type="evidence" value="ECO:0007669"/>
    <property type="project" value="InterPro"/>
</dbReference>
<keyword evidence="1" id="KW-0732">Signal</keyword>
<dbReference type="Gene3D" id="2.130.10.130">
    <property type="entry name" value="Integrin alpha, N-terminal"/>
    <property type="match status" value="4"/>
</dbReference>
<protein>
    <submittedName>
        <fullName evidence="5">Integrins alpha chain</fullName>
    </submittedName>
</protein>
<evidence type="ECO:0000256" key="2">
    <source>
        <dbReference type="ARBA" id="ARBA00022737"/>
    </source>
</evidence>
<dbReference type="PRINTS" id="PR01185">
    <property type="entry name" value="INTEGRINA"/>
</dbReference>